<dbReference type="AlphaFoldDB" id="A0ABD0LAD6"/>
<feature type="compositionally biased region" description="Polar residues" evidence="1">
    <location>
        <begin position="22"/>
        <end position="36"/>
    </location>
</feature>
<reference evidence="2 3" key="1">
    <citation type="journal article" date="2023" name="Sci. Data">
        <title>Genome assembly of the Korean intertidal mud-creeper Batillaria attramentaria.</title>
        <authorList>
            <person name="Patra A.K."/>
            <person name="Ho P.T."/>
            <person name="Jun S."/>
            <person name="Lee S.J."/>
            <person name="Kim Y."/>
            <person name="Won Y.J."/>
        </authorList>
    </citation>
    <scope>NUCLEOTIDE SEQUENCE [LARGE SCALE GENOMIC DNA]</scope>
    <source>
        <strain evidence="2">Wonlab-2016</strain>
    </source>
</reference>
<dbReference type="EMBL" id="JACVVK020000067">
    <property type="protein sequence ID" value="KAK7496409.1"/>
    <property type="molecule type" value="Genomic_DNA"/>
</dbReference>
<keyword evidence="3" id="KW-1185">Reference proteome</keyword>
<accession>A0ABD0LAD6</accession>
<comment type="caution">
    <text evidence="2">The sequence shown here is derived from an EMBL/GenBank/DDBJ whole genome shotgun (WGS) entry which is preliminary data.</text>
</comment>
<evidence type="ECO:0000256" key="1">
    <source>
        <dbReference type="SAM" id="MobiDB-lite"/>
    </source>
</evidence>
<feature type="region of interest" description="Disordered" evidence="1">
    <location>
        <begin position="1"/>
        <end position="40"/>
    </location>
</feature>
<sequence length="145" mass="16488">MLRATDPPERHLADCPPGWNSRLPSTSVYKNTSRSAGRQRWEQTRKFETRLLVGRHQGDVRAILSRYAVLEAAAAQEQTCYCTSKVKQSSPMALRFCKMVIGGAKFNDHLTIPSDVEVGWMRKQGSHWYQHAFAVLRTKPFHGNS</sequence>
<evidence type="ECO:0000313" key="2">
    <source>
        <dbReference type="EMBL" id="KAK7496409.1"/>
    </source>
</evidence>
<protein>
    <submittedName>
        <fullName evidence="2">Uncharacterized protein</fullName>
    </submittedName>
</protein>
<organism evidence="2 3">
    <name type="scientific">Batillaria attramentaria</name>
    <dbReference type="NCBI Taxonomy" id="370345"/>
    <lineage>
        <taxon>Eukaryota</taxon>
        <taxon>Metazoa</taxon>
        <taxon>Spiralia</taxon>
        <taxon>Lophotrochozoa</taxon>
        <taxon>Mollusca</taxon>
        <taxon>Gastropoda</taxon>
        <taxon>Caenogastropoda</taxon>
        <taxon>Sorbeoconcha</taxon>
        <taxon>Cerithioidea</taxon>
        <taxon>Batillariidae</taxon>
        <taxon>Batillaria</taxon>
    </lineage>
</organism>
<dbReference type="Proteomes" id="UP001519460">
    <property type="component" value="Unassembled WGS sequence"/>
</dbReference>
<evidence type="ECO:0000313" key="3">
    <source>
        <dbReference type="Proteomes" id="UP001519460"/>
    </source>
</evidence>
<proteinExistence type="predicted"/>
<feature type="compositionally biased region" description="Basic and acidic residues" evidence="1">
    <location>
        <begin position="1"/>
        <end position="13"/>
    </location>
</feature>
<gene>
    <name evidence="2" type="ORF">BaRGS_00012331</name>
</gene>
<name>A0ABD0LAD6_9CAEN</name>